<evidence type="ECO:0000256" key="1">
    <source>
        <dbReference type="ARBA" id="ARBA00004123"/>
    </source>
</evidence>
<dbReference type="CDD" id="cd18280">
    <property type="entry name" value="BTB_POZ_BPM_plant"/>
    <property type="match status" value="1"/>
</dbReference>
<dbReference type="PROSITE" id="PS50144">
    <property type="entry name" value="MATH"/>
    <property type="match status" value="1"/>
</dbReference>
<dbReference type="Pfam" id="PF09341">
    <property type="entry name" value="Pcc1"/>
    <property type="match status" value="1"/>
</dbReference>
<dbReference type="GO" id="GO:0008033">
    <property type="term" value="P:tRNA processing"/>
    <property type="evidence" value="ECO:0007669"/>
    <property type="project" value="UniProtKB-KW"/>
</dbReference>
<evidence type="ECO:0000313" key="12">
    <source>
        <dbReference type="EMBL" id="KAI3917906.1"/>
    </source>
</evidence>
<dbReference type="Gene3D" id="2.60.210.10">
    <property type="entry name" value="Apoptosis, Tumor Necrosis Factor Receptor Associated Protein 2, Chain A"/>
    <property type="match status" value="1"/>
</dbReference>
<dbReference type="PANTHER" id="PTHR26379:SF293">
    <property type="entry name" value="BTB_POZ AND MATH DOMAIN-CONTAINING PROTEIN 3"/>
    <property type="match status" value="1"/>
</dbReference>
<dbReference type="Pfam" id="PF22486">
    <property type="entry name" value="MATH_2"/>
    <property type="match status" value="1"/>
</dbReference>
<feature type="region of interest" description="Disordered" evidence="9">
    <location>
        <begin position="1"/>
        <end position="25"/>
    </location>
</feature>
<dbReference type="CDD" id="cd00121">
    <property type="entry name" value="MATH"/>
    <property type="match status" value="1"/>
</dbReference>
<evidence type="ECO:0000256" key="5">
    <source>
        <dbReference type="ARBA" id="ARBA00010846"/>
    </source>
</evidence>
<name>A0AAD4SST2_9MAGN</name>
<keyword evidence="8" id="KW-0539">Nucleus</keyword>
<dbReference type="PROSITE" id="PS50097">
    <property type="entry name" value="BTB"/>
    <property type="match status" value="1"/>
</dbReference>
<accession>A0AAD4SST2</accession>
<evidence type="ECO:0000256" key="2">
    <source>
        <dbReference type="ARBA" id="ARBA00004496"/>
    </source>
</evidence>
<comment type="subcellular location">
    <subcellularLocation>
        <location evidence="2">Cytoplasm</location>
    </subcellularLocation>
    <subcellularLocation>
        <location evidence="1">Nucleus</location>
    </subcellularLocation>
</comment>
<dbReference type="Gene3D" id="3.30.710.10">
    <property type="entry name" value="Potassium Channel Kv1.1, Chain A"/>
    <property type="match status" value="1"/>
</dbReference>
<dbReference type="InterPro" id="IPR056423">
    <property type="entry name" value="BACK_BPM_SPOP"/>
</dbReference>
<evidence type="ECO:0000259" key="11">
    <source>
        <dbReference type="PROSITE" id="PS50144"/>
    </source>
</evidence>
<keyword evidence="7" id="KW-0819">tRNA processing</keyword>
<evidence type="ECO:0000256" key="7">
    <source>
        <dbReference type="ARBA" id="ARBA00022694"/>
    </source>
</evidence>
<comment type="caution">
    <text evidence="12">The sequence shown here is derived from an EMBL/GenBank/DDBJ whole genome shotgun (WGS) entry which is preliminary data.</text>
</comment>
<dbReference type="Gene3D" id="3.30.310.50">
    <property type="entry name" value="Alpha-D-phosphohexomutase, C-terminal domain"/>
    <property type="match status" value="1"/>
</dbReference>
<dbReference type="Pfam" id="PF00651">
    <property type="entry name" value="BTB"/>
    <property type="match status" value="1"/>
</dbReference>
<dbReference type="Pfam" id="PF24570">
    <property type="entry name" value="BACK_BPM_SPOP"/>
    <property type="match status" value="1"/>
</dbReference>
<evidence type="ECO:0000256" key="6">
    <source>
        <dbReference type="ARBA" id="ARBA00022490"/>
    </source>
</evidence>
<evidence type="ECO:0000259" key="10">
    <source>
        <dbReference type="PROSITE" id="PS50097"/>
    </source>
</evidence>
<dbReference type="InterPro" id="IPR045005">
    <property type="entry name" value="BPM1-6"/>
</dbReference>
<dbReference type="InterPro" id="IPR008974">
    <property type="entry name" value="TRAF-like"/>
</dbReference>
<comment type="similarity">
    <text evidence="4">Belongs to the CTAG/PCC1 family.</text>
</comment>
<dbReference type="EMBL" id="JAJJMB010008958">
    <property type="protein sequence ID" value="KAI3917906.1"/>
    <property type="molecule type" value="Genomic_DNA"/>
</dbReference>
<dbReference type="SUPFAM" id="SSF54695">
    <property type="entry name" value="POZ domain"/>
    <property type="match status" value="1"/>
</dbReference>
<dbReference type="Proteomes" id="UP001202328">
    <property type="component" value="Unassembled WGS sequence"/>
</dbReference>
<dbReference type="SMART" id="SM00225">
    <property type="entry name" value="BTB"/>
    <property type="match status" value="1"/>
</dbReference>
<keyword evidence="13" id="KW-1185">Reference proteome</keyword>
<keyword evidence="6" id="KW-0963">Cytoplasm</keyword>
<feature type="domain" description="BTB" evidence="10">
    <location>
        <begin position="198"/>
        <end position="265"/>
    </location>
</feature>
<dbReference type="AlphaFoldDB" id="A0AAD4SST2"/>
<organism evidence="12 13">
    <name type="scientific">Papaver atlanticum</name>
    <dbReference type="NCBI Taxonomy" id="357466"/>
    <lineage>
        <taxon>Eukaryota</taxon>
        <taxon>Viridiplantae</taxon>
        <taxon>Streptophyta</taxon>
        <taxon>Embryophyta</taxon>
        <taxon>Tracheophyta</taxon>
        <taxon>Spermatophyta</taxon>
        <taxon>Magnoliopsida</taxon>
        <taxon>Ranunculales</taxon>
        <taxon>Papaveraceae</taxon>
        <taxon>Papaveroideae</taxon>
        <taxon>Papaver</taxon>
    </lineage>
</organism>
<dbReference type="InterPro" id="IPR000210">
    <property type="entry name" value="BTB/POZ_dom"/>
</dbReference>
<evidence type="ECO:0000256" key="4">
    <source>
        <dbReference type="ARBA" id="ARBA00007073"/>
    </source>
</evidence>
<dbReference type="InterPro" id="IPR011333">
    <property type="entry name" value="SKP1/BTB/POZ_sf"/>
</dbReference>
<dbReference type="GO" id="GO:0016567">
    <property type="term" value="P:protein ubiquitination"/>
    <property type="evidence" value="ECO:0007669"/>
    <property type="project" value="InterPro"/>
</dbReference>
<evidence type="ECO:0000256" key="8">
    <source>
        <dbReference type="ARBA" id="ARBA00023242"/>
    </source>
</evidence>
<dbReference type="PANTHER" id="PTHR26379">
    <property type="entry name" value="BTB/POZ AND MATH DOMAIN-CONTAINING PROTEIN 1"/>
    <property type="match status" value="1"/>
</dbReference>
<dbReference type="FunFam" id="3.30.310.50:FF:000005">
    <property type="entry name" value="L antigen family member 3"/>
    <property type="match status" value="1"/>
</dbReference>
<evidence type="ECO:0000256" key="3">
    <source>
        <dbReference type="ARBA" id="ARBA00004906"/>
    </source>
</evidence>
<dbReference type="InterPro" id="IPR015419">
    <property type="entry name" value="CTAG/Pcc1"/>
</dbReference>
<gene>
    <name evidence="12" type="ORF">MKW98_000140</name>
</gene>
<dbReference type="GO" id="GO:0005737">
    <property type="term" value="C:cytoplasm"/>
    <property type="evidence" value="ECO:0007669"/>
    <property type="project" value="UniProtKB-SubCell"/>
</dbReference>
<dbReference type="GO" id="GO:0005634">
    <property type="term" value="C:nucleus"/>
    <property type="evidence" value="ECO:0007669"/>
    <property type="project" value="UniProtKB-SubCell"/>
</dbReference>
<protein>
    <submittedName>
        <fullName evidence="12">Uncharacterized protein</fullName>
    </submittedName>
</protein>
<reference evidence="12" key="1">
    <citation type="submission" date="2022-04" db="EMBL/GenBank/DDBJ databases">
        <title>A functionally conserved STORR gene fusion in Papaver species that diverged 16.8 million years ago.</title>
        <authorList>
            <person name="Catania T."/>
        </authorList>
    </citation>
    <scope>NUCLEOTIDE SEQUENCE</scope>
    <source>
        <strain evidence="12">S-188037</strain>
    </source>
</reference>
<comment type="pathway">
    <text evidence="3">Protein modification; protein ubiquitination.</text>
</comment>
<sequence length="479" mass="53006">MASSSISKDMAARKRPRVSNSTTNHEVSKTIYETVKGSHEYEIKGYSLTKGTGVGKCITSGRFTVGGYDWKILFYPDGANQASEEYISVYARLKSPGEVRAWLELKLLDQSGNGKHGRLTCSPLHKLKRGGRSIGFQKYRRRSWLETSSYLKDDCLNIHCTIGVVRTRVGNEKRYVIPVPPPDMIQNLKGLLESKIGSDVTFQVGNDFFRAHKLILAARSQVFRAQFFGLVGNPEMEIVVIKELDPFAFKAMLLFLYSDELPQTHELSDIDPLCTPTTIAQHLLAAADRFALARLKLMCEEKLYEDITANTVANTLAIADVCNCTELKTVCLNFAARPENLEVILILRGVPSVSVQFGGSTFIYLPIKCFACRGYEMASCVSAAADGKTLPPSPWQFSCDLEVNYGSDENASIVCAAIAVDAELQPDKVRRVMAVNDGKLSVHFEAVEARFLRASYSSFVDVLTLATKTVEEFGPGMQL</sequence>
<dbReference type="InterPro" id="IPR002083">
    <property type="entry name" value="MATH/TRAF_dom"/>
</dbReference>
<evidence type="ECO:0000313" key="13">
    <source>
        <dbReference type="Proteomes" id="UP001202328"/>
    </source>
</evidence>
<feature type="domain" description="MATH" evidence="11">
    <location>
        <begin position="36"/>
        <end position="162"/>
    </location>
</feature>
<dbReference type="SUPFAM" id="SSF49599">
    <property type="entry name" value="TRAF domain-like"/>
    <property type="match status" value="1"/>
</dbReference>
<proteinExistence type="inferred from homology"/>
<evidence type="ECO:0000256" key="9">
    <source>
        <dbReference type="SAM" id="MobiDB-lite"/>
    </source>
</evidence>
<comment type="similarity">
    <text evidence="5">Belongs to the Tdpoz family.</text>
</comment>